<accession>K9UHV1</accession>
<proteinExistence type="predicted"/>
<evidence type="ECO:0000313" key="1">
    <source>
        <dbReference type="EMBL" id="AFY94380.1"/>
    </source>
</evidence>
<organism evidence="1 2">
    <name type="scientific">Chamaesiphon minutus (strain ATCC 27169 / PCC 6605)</name>
    <dbReference type="NCBI Taxonomy" id="1173020"/>
    <lineage>
        <taxon>Bacteria</taxon>
        <taxon>Bacillati</taxon>
        <taxon>Cyanobacteriota</taxon>
        <taxon>Cyanophyceae</taxon>
        <taxon>Gomontiellales</taxon>
        <taxon>Chamaesiphonaceae</taxon>
        <taxon>Chamaesiphon</taxon>
    </lineage>
</organism>
<keyword evidence="2" id="KW-1185">Reference proteome</keyword>
<dbReference type="KEGG" id="cmp:Cha6605_3380"/>
<dbReference type="RefSeq" id="WP_015160514.1">
    <property type="nucleotide sequence ID" value="NC_019697.1"/>
</dbReference>
<name>K9UHV1_CHAP6</name>
<gene>
    <name evidence="1" type="ORF">Cha6605_3380</name>
</gene>
<dbReference type="AlphaFoldDB" id="K9UHV1"/>
<dbReference type="HOGENOM" id="CLU_996357_0_0_3"/>
<protein>
    <submittedName>
        <fullName evidence="1">Uncharacterized protein</fullName>
    </submittedName>
</protein>
<dbReference type="OrthoDB" id="775526at2"/>
<dbReference type="Proteomes" id="UP000010366">
    <property type="component" value="Chromosome"/>
</dbReference>
<sequence>MKDKTLVQLKIQDDRGSIINAHVEYFSPSWPDWILEFTSPITEKLSFTATDVFECLTQLRLELAKHGCKPLCAGARLDVYLSGMHRDMGSGLSAQIMSLGSEVDWKDLQVGIFDYAEPDSIASVEEQWNYYGSLFLCSYELKIQHHNGSIVEGIIHESRILEPNNIKFTSVVTPDIQANGTNGFECLAILRVELEKYGYRPLCNGARCDAYALPMDIDDGGIFVHILTIGKLPNQVDRVDTFDYAEPPLIVSVAEQRKNYESWIDSIKSVPESELVDYL</sequence>
<dbReference type="EMBL" id="CP003600">
    <property type="protein sequence ID" value="AFY94380.1"/>
    <property type="molecule type" value="Genomic_DNA"/>
</dbReference>
<evidence type="ECO:0000313" key="2">
    <source>
        <dbReference type="Proteomes" id="UP000010366"/>
    </source>
</evidence>
<reference evidence="1 2" key="1">
    <citation type="submission" date="2012-05" db="EMBL/GenBank/DDBJ databases">
        <title>Finished chromosome of genome of Chamaesiphon sp. PCC 6605.</title>
        <authorList>
            <consortium name="US DOE Joint Genome Institute"/>
            <person name="Gugger M."/>
            <person name="Coursin T."/>
            <person name="Rippka R."/>
            <person name="Tandeau De Marsac N."/>
            <person name="Huntemann M."/>
            <person name="Wei C.-L."/>
            <person name="Han J."/>
            <person name="Detter J.C."/>
            <person name="Han C."/>
            <person name="Tapia R."/>
            <person name="Chen A."/>
            <person name="Kyrpides N."/>
            <person name="Mavromatis K."/>
            <person name="Markowitz V."/>
            <person name="Szeto E."/>
            <person name="Ivanova N."/>
            <person name="Pagani I."/>
            <person name="Pati A."/>
            <person name="Goodwin L."/>
            <person name="Nordberg H.P."/>
            <person name="Cantor M.N."/>
            <person name="Hua S.X."/>
            <person name="Woyke T."/>
            <person name="Kerfeld C.A."/>
        </authorList>
    </citation>
    <scope>NUCLEOTIDE SEQUENCE [LARGE SCALE GENOMIC DNA]</scope>
    <source>
        <strain evidence="2">ATCC 27169 / PCC 6605</strain>
    </source>
</reference>